<gene>
    <name evidence="1" type="ORF">CRV091</name>
</gene>
<organism evidence="1 2">
    <name type="scientific">Nile crocodilepox virus (isolate Crocodylus niloticus/Zimbabwe/Ume/2001)</name>
    <name type="common">CRV</name>
    <dbReference type="NCBI Taxonomy" id="1289473"/>
    <lineage>
        <taxon>Viruses</taxon>
        <taxon>Varidnaviria</taxon>
        <taxon>Bamfordvirae</taxon>
        <taxon>Nucleocytoviricota</taxon>
        <taxon>Pokkesviricetes</taxon>
        <taxon>Chitovirales</taxon>
        <taxon>Poxviridae</taxon>
        <taxon>Chordopoxvirinae</taxon>
        <taxon>Crocodylidpoxvirus</taxon>
        <taxon>Crocodylidpoxvirus nilecrocodilepox</taxon>
        <taxon>Nile crocodilepox virus</taxon>
    </lineage>
</organism>
<organismHost>
    <name type="scientific">Crocodylus porosus</name>
    <name type="common">Saltwater crocodile</name>
    <name type="synonym">Estuarine crocodile</name>
    <dbReference type="NCBI Taxonomy" id="8502"/>
</organismHost>
<dbReference type="EMBL" id="DQ356948">
    <property type="protein sequence ID" value="ABJ08982.1"/>
    <property type="molecule type" value="Genomic_DNA"/>
</dbReference>
<proteinExistence type="predicted"/>
<keyword evidence="2" id="KW-1185">Reference proteome</keyword>
<sequence>MNDFTPCRFCDNIERGTLCFLNVRFYTLRSLLRDVPCAPGDYVLIPTPQEVCDLLSRSDPRFASMLLLSSSVYRGLRYVPTRRSLCRFTIPDKTVLF</sequence>
<protein>
    <submittedName>
        <fullName evidence="1">Uncharacterized protein</fullName>
    </submittedName>
</protein>
<dbReference type="RefSeq" id="YP_784281.1">
    <property type="nucleotide sequence ID" value="NC_008030.1"/>
</dbReference>
<evidence type="ECO:0000313" key="1">
    <source>
        <dbReference type="EMBL" id="ABJ08982.1"/>
    </source>
</evidence>
<evidence type="ECO:0000313" key="2">
    <source>
        <dbReference type="Proteomes" id="UP000011300"/>
    </source>
</evidence>
<name>Q070G0_CPRVZ</name>
<reference evidence="1 2" key="1">
    <citation type="journal article" date="2006" name="J. Virol.">
        <title>Genome of crocodilepox virus.</title>
        <authorList>
            <person name="Afonso C.L."/>
            <person name="Tulman E.R."/>
            <person name="Delhon G."/>
            <person name="Lu Z."/>
            <person name="Viljoen G.J."/>
            <person name="Wallace D.B."/>
            <person name="Kutish G.F."/>
            <person name="Rock D.L."/>
        </authorList>
    </citation>
    <scope>NUCLEOTIDE SEQUENCE [LARGE SCALE GENOMIC DNA]</scope>
    <source>
        <strain evidence="2">Isolate Crocodylus niloticus/Zimbabwe/Ume/2001</strain>
    </source>
</reference>
<organismHost>
    <name type="scientific">Crocodylus johnstoni</name>
    <name type="common">Australian freshwater crocodile</name>
    <dbReference type="NCBI Taxonomy" id="184234"/>
</organismHost>
<dbReference type="Proteomes" id="UP000011300">
    <property type="component" value="Segment"/>
</dbReference>
<organismHost>
    <name type="scientific">Crocodylus niloticus</name>
    <name type="common">Nile crocodile</name>
    <name type="synonym">African crocodile</name>
    <dbReference type="NCBI Taxonomy" id="8501"/>
</organismHost>
<dbReference type="GeneID" id="4363373"/>
<dbReference type="KEGG" id="vg:4363373"/>
<accession>Q070G0</accession>